<organism evidence="1 2">
    <name type="scientific">Thalictrum thalictroides</name>
    <name type="common">Rue-anemone</name>
    <name type="synonym">Anemone thalictroides</name>
    <dbReference type="NCBI Taxonomy" id="46969"/>
    <lineage>
        <taxon>Eukaryota</taxon>
        <taxon>Viridiplantae</taxon>
        <taxon>Streptophyta</taxon>
        <taxon>Embryophyta</taxon>
        <taxon>Tracheophyta</taxon>
        <taxon>Spermatophyta</taxon>
        <taxon>Magnoliopsida</taxon>
        <taxon>Ranunculales</taxon>
        <taxon>Ranunculaceae</taxon>
        <taxon>Thalictroideae</taxon>
        <taxon>Thalictrum</taxon>
    </lineage>
</organism>
<reference evidence="1 2" key="1">
    <citation type="submission" date="2020-06" db="EMBL/GenBank/DDBJ databases">
        <title>Transcriptomic and genomic resources for Thalictrum thalictroides and T. hernandezii: Facilitating candidate gene discovery in an emerging model plant lineage.</title>
        <authorList>
            <person name="Arias T."/>
            <person name="Riano-Pachon D.M."/>
            <person name="Di Stilio V.S."/>
        </authorList>
    </citation>
    <scope>NUCLEOTIDE SEQUENCE [LARGE SCALE GENOMIC DNA]</scope>
    <source>
        <strain evidence="2">cv. WT478/WT964</strain>
        <tissue evidence="1">Leaves</tissue>
    </source>
</reference>
<keyword evidence="2" id="KW-1185">Reference proteome</keyword>
<name>A0A7J6W6D4_THATH</name>
<dbReference type="Proteomes" id="UP000554482">
    <property type="component" value="Unassembled WGS sequence"/>
</dbReference>
<comment type="caution">
    <text evidence="1">The sequence shown here is derived from an EMBL/GenBank/DDBJ whole genome shotgun (WGS) entry which is preliminary data.</text>
</comment>
<gene>
    <name evidence="1" type="ORF">FRX31_018066</name>
</gene>
<evidence type="ECO:0000313" key="2">
    <source>
        <dbReference type="Proteomes" id="UP000554482"/>
    </source>
</evidence>
<protein>
    <submittedName>
        <fullName evidence="1">Uncharacterized protein</fullName>
    </submittedName>
</protein>
<proteinExistence type="predicted"/>
<dbReference type="AlphaFoldDB" id="A0A7J6W6D4"/>
<dbReference type="EMBL" id="JABWDY010021489">
    <property type="protein sequence ID" value="KAF5192348.1"/>
    <property type="molecule type" value="Genomic_DNA"/>
</dbReference>
<accession>A0A7J6W6D4</accession>
<evidence type="ECO:0000313" key="1">
    <source>
        <dbReference type="EMBL" id="KAF5192348.1"/>
    </source>
</evidence>
<sequence>MLRPMRKSVGDLEQSFVIHLLFKLPEKIICEREDMYKVQTECINPTSLHIGMLLIRFLATWYPVYSEFLRTSLSSCLGCSVAHLYANMRQGKVFVSVEVEDS</sequence>